<dbReference type="PANTHER" id="PTHR19359">
    <property type="entry name" value="CYTOCHROME B5"/>
    <property type="match status" value="1"/>
</dbReference>
<protein>
    <recommendedName>
        <fullName evidence="5">Cytochrome b5 heme-binding domain-containing protein</fullName>
    </recommendedName>
</protein>
<evidence type="ECO:0000256" key="2">
    <source>
        <dbReference type="ARBA" id="ARBA00022723"/>
    </source>
</evidence>
<dbReference type="Proteomes" id="UP000304928">
    <property type="component" value="Unassembled WGS sequence"/>
</dbReference>
<dbReference type="SMART" id="SM01117">
    <property type="entry name" value="Cyt-b5"/>
    <property type="match status" value="1"/>
</dbReference>
<feature type="domain" description="Cytochrome b5 heme-binding" evidence="5">
    <location>
        <begin position="2"/>
        <end position="75"/>
    </location>
</feature>
<keyword evidence="3" id="KW-0408">Iron</keyword>
<evidence type="ECO:0000313" key="6">
    <source>
        <dbReference type="EMBL" id="THW84084.1"/>
    </source>
</evidence>
<dbReference type="Gene3D" id="3.10.120.10">
    <property type="entry name" value="Cytochrome b5-like heme/steroid binding domain"/>
    <property type="match status" value="1"/>
</dbReference>
<dbReference type="GO" id="GO:0016020">
    <property type="term" value="C:membrane"/>
    <property type="evidence" value="ECO:0007669"/>
    <property type="project" value="TreeGrafter"/>
</dbReference>
<dbReference type="AlphaFoldDB" id="A0A4S9AVQ2"/>
<dbReference type="EMBL" id="QZAR01000242">
    <property type="protein sequence ID" value="THW84084.1"/>
    <property type="molecule type" value="Genomic_DNA"/>
</dbReference>
<dbReference type="GO" id="GO:0046872">
    <property type="term" value="F:metal ion binding"/>
    <property type="evidence" value="ECO:0007669"/>
    <property type="project" value="UniProtKB-KW"/>
</dbReference>
<dbReference type="SUPFAM" id="SSF55856">
    <property type="entry name" value="Cytochrome b5-like heme/steroid binding domain"/>
    <property type="match status" value="1"/>
</dbReference>
<dbReference type="Pfam" id="PF00173">
    <property type="entry name" value="Cyt-b5"/>
    <property type="match status" value="1"/>
</dbReference>
<evidence type="ECO:0000259" key="5">
    <source>
        <dbReference type="PROSITE" id="PS50255"/>
    </source>
</evidence>
<dbReference type="InterPro" id="IPR036400">
    <property type="entry name" value="Cyt_B5-like_heme/steroid_sf"/>
</dbReference>
<dbReference type="InterPro" id="IPR050668">
    <property type="entry name" value="Cytochrome_b5"/>
</dbReference>
<reference evidence="6 7" key="1">
    <citation type="submission" date="2018-10" db="EMBL/GenBank/DDBJ databases">
        <title>Fifty Aureobasidium pullulans genomes reveal a recombining polyextremotolerant generalist.</title>
        <authorList>
            <person name="Gostincar C."/>
            <person name="Turk M."/>
            <person name="Zajc J."/>
            <person name="Gunde-Cimerman N."/>
        </authorList>
    </citation>
    <scope>NUCLEOTIDE SEQUENCE [LARGE SCALE GENOMIC DNA]</scope>
    <source>
        <strain evidence="6 7">EXF-10507</strain>
    </source>
</reference>
<evidence type="ECO:0000256" key="4">
    <source>
        <dbReference type="ARBA" id="ARBA00038168"/>
    </source>
</evidence>
<accession>A0A4S9AVQ2</accession>
<evidence type="ECO:0000256" key="1">
    <source>
        <dbReference type="ARBA" id="ARBA00022617"/>
    </source>
</evidence>
<organism evidence="6 7">
    <name type="scientific">Aureobasidium pullulans</name>
    <name type="common">Black yeast</name>
    <name type="synonym">Pullularia pullulans</name>
    <dbReference type="NCBI Taxonomy" id="5580"/>
    <lineage>
        <taxon>Eukaryota</taxon>
        <taxon>Fungi</taxon>
        <taxon>Dikarya</taxon>
        <taxon>Ascomycota</taxon>
        <taxon>Pezizomycotina</taxon>
        <taxon>Dothideomycetes</taxon>
        <taxon>Dothideomycetidae</taxon>
        <taxon>Dothideales</taxon>
        <taxon>Saccotheciaceae</taxon>
        <taxon>Aureobasidium</taxon>
    </lineage>
</organism>
<comment type="similarity">
    <text evidence="4">Belongs to the cytochrome b5 family.</text>
</comment>
<dbReference type="PANTHER" id="PTHR19359:SF14">
    <property type="entry name" value="CYTOCHROME B5 A"/>
    <property type="match status" value="1"/>
</dbReference>
<name>A0A4S9AVQ2_AURPU</name>
<dbReference type="PROSITE" id="PS50255">
    <property type="entry name" value="CYTOCHROME_B5_2"/>
    <property type="match status" value="1"/>
</dbReference>
<feature type="non-terminal residue" evidence="6">
    <location>
        <position position="75"/>
    </location>
</feature>
<evidence type="ECO:0000256" key="3">
    <source>
        <dbReference type="ARBA" id="ARBA00023004"/>
    </source>
</evidence>
<gene>
    <name evidence="6" type="ORF">D6D15_09110</name>
</gene>
<evidence type="ECO:0000313" key="7">
    <source>
        <dbReference type="Proteomes" id="UP000304928"/>
    </source>
</evidence>
<dbReference type="InterPro" id="IPR001199">
    <property type="entry name" value="Cyt_B5-like_heme/steroid-bd"/>
</dbReference>
<keyword evidence="1" id="KW-0349">Heme</keyword>
<keyword evidence="2" id="KW-0479">Metal-binding</keyword>
<dbReference type="GO" id="GO:0020037">
    <property type="term" value="F:heme binding"/>
    <property type="evidence" value="ECO:0007669"/>
    <property type="project" value="TreeGrafter"/>
</dbReference>
<comment type="caution">
    <text evidence="6">The sequence shown here is derived from an EMBL/GenBank/DDBJ whole genome shotgun (WGS) entry which is preliminary data.</text>
</comment>
<sequence>MSASITAKEVKDHASPDNGLYIIIDNAVYSMAEFADEHPGGAKILKRVGGKGNASKQFWKYHNEDVLKKYQKRLK</sequence>
<proteinExistence type="inferred from homology"/>